<evidence type="ECO:0000259" key="1">
    <source>
        <dbReference type="SMART" id="SM00507"/>
    </source>
</evidence>
<dbReference type="CDD" id="cd00085">
    <property type="entry name" value="HNHc"/>
    <property type="match status" value="1"/>
</dbReference>
<organism evidence="2 3">
    <name type="scientific">Nocardioides marinus</name>
    <dbReference type="NCBI Taxonomy" id="374514"/>
    <lineage>
        <taxon>Bacteria</taxon>
        <taxon>Bacillati</taxon>
        <taxon>Actinomycetota</taxon>
        <taxon>Actinomycetes</taxon>
        <taxon>Propionibacteriales</taxon>
        <taxon>Nocardioidaceae</taxon>
        <taxon>Nocardioides</taxon>
    </lineage>
</organism>
<dbReference type="GO" id="GO:0003676">
    <property type="term" value="F:nucleic acid binding"/>
    <property type="evidence" value="ECO:0007669"/>
    <property type="project" value="InterPro"/>
</dbReference>
<accession>A0A7Y9YC84</accession>
<feature type="domain" description="HNH nuclease" evidence="1">
    <location>
        <begin position="334"/>
        <end position="384"/>
    </location>
</feature>
<sequence>MDPAAALRDLRQQALEAAEALGSLEPGEVDAAAVELIAEAERLKNSLCAVQAQAAVALKRARVEQRAHQPKPMRERGIGTEVALARRESPHRGGIHLGLAVVLTEELPHTLAAMRAGWCTEWRATQIAQGTACLSLVDRLRIDAELMSEESRTAGWGERRFRAEVDRLAYVADPAAAVARHEKAVSERHTSIRPVADGMVRLSALLPLAKGVSVHATLSRCADSARAAGDGRTRGQVMADTLVEGVLGDADVVPVTVQVTLSDAALLNLPGREGDEPGWVGAPGTGAIPLPADLVRDLVRRASDQGVAELKRLYLDRGGRLVAMESTARTFPTGLADFLTTRDRTCRTPGCDAPVRHHDHVRPHAEGGATSAANGQGLCEGCNYAKQAPGWSSRPLPGDPTVIETITPSGHRHLSRAPGPPPPQQHRLRLDLAFAQLGLAA</sequence>
<dbReference type="InterPro" id="IPR002711">
    <property type="entry name" value="HNH"/>
</dbReference>
<keyword evidence="3" id="KW-1185">Reference proteome</keyword>
<evidence type="ECO:0000313" key="3">
    <source>
        <dbReference type="Proteomes" id="UP000537326"/>
    </source>
</evidence>
<evidence type="ECO:0000313" key="2">
    <source>
        <dbReference type="EMBL" id="NYI09525.1"/>
    </source>
</evidence>
<dbReference type="InterPro" id="IPR003615">
    <property type="entry name" value="HNH_nuc"/>
</dbReference>
<dbReference type="Proteomes" id="UP000537326">
    <property type="component" value="Unassembled WGS sequence"/>
</dbReference>
<dbReference type="EMBL" id="JACBZI010000001">
    <property type="protein sequence ID" value="NYI09525.1"/>
    <property type="molecule type" value="Genomic_DNA"/>
</dbReference>
<gene>
    <name evidence="2" type="ORF">BKA05_001040</name>
</gene>
<dbReference type="GO" id="GO:0008270">
    <property type="term" value="F:zinc ion binding"/>
    <property type="evidence" value="ECO:0007669"/>
    <property type="project" value="InterPro"/>
</dbReference>
<dbReference type="Gene3D" id="1.10.30.50">
    <property type="match status" value="1"/>
</dbReference>
<dbReference type="GO" id="GO:0004519">
    <property type="term" value="F:endonuclease activity"/>
    <property type="evidence" value="ECO:0007669"/>
    <property type="project" value="InterPro"/>
</dbReference>
<dbReference type="Pfam" id="PF01844">
    <property type="entry name" value="HNH"/>
    <property type="match status" value="1"/>
</dbReference>
<name>A0A7Y9YC84_9ACTN</name>
<dbReference type="SMART" id="SM00507">
    <property type="entry name" value="HNHc"/>
    <property type="match status" value="1"/>
</dbReference>
<comment type="caution">
    <text evidence="2">The sequence shown here is derived from an EMBL/GenBank/DDBJ whole genome shotgun (WGS) entry which is preliminary data.</text>
</comment>
<dbReference type="AlphaFoldDB" id="A0A7Y9YC84"/>
<protein>
    <recommendedName>
        <fullName evidence="1">HNH nuclease domain-containing protein</fullName>
    </recommendedName>
</protein>
<reference evidence="2 3" key="1">
    <citation type="submission" date="2020-07" db="EMBL/GenBank/DDBJ databases">
        <title>Sequencing the genomes of 1000 actinobacteria strains.</title>
        <authorList>
            <person name="Klenk H.-P."/>
        </authorList>
    </citation>
    <scope>NUCLEOTIDE SEQUENCE [LARGE SCALE GENOMIC DNA]</scope>
    <source>
        <strain evidence="2 3">DSM 18248</strain>
    </source>
</reference>
<proteinExistence type="predicted"/>